<keyword evidence="3" id="KW-0804">Transcription</keyword>
<evidence type="ECO:0000313" key="5">
    <source>
        <dbReference type="EMBL" id="SEM49023.1"/>
    </source>
</evidence>
<dbReference type="EMBL" id="FOAZ01000030">
    <property type="protein sequence ID" value="SEM49023.1"/>
    <property type="molecule type" value="Genomic_DNA"/>
</dbReference>
<dbReference type="AlphaFoldDB" id="A0A1H7YST7"/>
<dbReference type="Gene3D" id="1.10.10.10">
    <property type="entry name" value="Winged helix-like DNA-binding domain superfamily/Winged helix DNA-binding domain"/>
    <property type="match status" value="1"/>
</dbReference>
<dbReference type="eggNOG" id="COG1733">
    <property type="taxonomic scope" value="Bacteria"/>
</dbReference>
<evidence type="ECO:0000259" key="4">
    <source>
        <dbReference type="PROSITE" id="PS51118"/>
    </source>
</evidence>
<accession>A0A1H7YST7</accession>
<dbReference type="PANTHER" id="PTHR33204:SF37">
    <property type="entry name" value="HTH-TYPE TRANSCRIPTIONAL REGULATOR YODB"/>
    <property type="match status" value="1"/>
</dbReference>
<reference evidence="6" key="1">
    <citation type="submission" date="2016-10" db="EMBL/GenBank/DDBJ databases">
        <authorList>
            <person name="Varghese N."/>
        </authorList>
    </citation>
    <scope>NUCLEOTIDE SEQUENCE [LARGE SCALE GENOMIC DNA]</scope>
    <source>
        <strain evidence="6">DSM 45096 / BCRC 16803 / CGMCC 4.1857 / CIP 109030 / JCM 12277 / KCTC 19219 / NBRC 100920 / 33214</strain>
    </source>
</reference>
<dbReference type="InterPro" id="IPR036388">
    <property type="entry name" value="WH-like_DNA-bd_sf"/>
</dbReference>
<gene>
    <name evidence="5" type="ORF">SAMN05414137_13055</name>
</gene>
<dbReference type="Pfam" id="PF01638">
    <property type="entry name" value="HxlR"/>
    <property type="match status" value="1"/>
</dbReference>
<evidence type="ECO:0000313" key="6">
    <source>
        <dbReference type="Proteomes" id="UP000183015"/>
    </source>
</evidence>
<evidence type="ECO:0000256" key="3">
    <source>
        <dbReference type="ARBA" id="ARBA00023163"/>
    </source>
</evidence>
<keyword evidence="6" id="KW-1185">Reference proteome</keyword>
<proteinExistence type="predicted"/>
<dbReference type="InterPro" id="IPR036390">
    <property type="entry name" value="WH_DNA-bd_sf"/>
</dbReference>
<dbReference type="PANTHER" id="PTHR33204">
    <property type="entry name" value="TRANSCRIPTIONAL REGULATOR, MARR FAMILY"/>
    <property type="match status" value="1"/>
</dbReference>
<sequence>MADVQTTTQDVEEEFDVFARNCPSRPALEHITGRWGVLTLAALRELGVARFGEVRRKVDGISEKMLSQTLHLLERDGFADRTVVAAMPPHVEYRLTPLGEQTAAKLLDLIEHLHHAMPAILAAQDRYDAEKAN</sequence>
<evidence type="ECO:0000256" key="2">
    <source>
        <dbReference type="ARBA" id="ARBA00023125"/>
    </source>
</evidence>
<protein>
    <submittedName>
        <fullName evidence="5">DNA-binding transcriptional regulator, HxlR family</fullName>
    </submittedName>
</protein>
<dbReference type="STRING" id="235985.SAMN05414137_13055"/>
<dbReference type="PROSITE" id="PS51118">
    <property type="entry name" value="HTH_HXLR"/>
    <property type="match status" value="1"/>
</dbReference>
<organism evidence="5 6">
    <name type="scientific">Streptacidiphilus jiangxiensis</name>
    <dbReference type="NCBI Taxonomy" id="235985"/>
    <lineage>
        <taxon>Bacteria</taxon>
        <taxon>Bacillati</taxon>
        <taxon>Actinomycetota</taxon>
        <taxon>Actinomycetes</taxon>
        <taxon>Kitasatosporales</taxon>
        <taxon>Streptomycetaceae</taxon>
        <taxon>Streptacidiphilus</taxon>
    </lineage>
</organism>
<dbReference type="Proteomes" id="UP000183015">
    <property type="component" value="Unassembled WGS sequence"/>
</dbReference>
<keyword evidence="1" id="KW-0805">Transcription regulation</keyword>
<evidence type="ECO:0000256" key="1">
    <source>
        <dbReference type="ARBA" id="ARBA00023015"/>
    </source>
</evidence>
<keyword evidence="2 5" id="KW-0238">DNA-binding</keyword>
<name>A0A1H7YST7_STRJI</name>
<dbReference type="RefSeq" id="WP_042456587.1">
    <property type="nucleotide sequence ID" value="NZ_BBPN01000043.1"/>
</dbReference>
<dbReference type="GO" id="GO:0003677">
    <property type="term" value="F:DNA binding"/>
    <property type="evidence" value="ECO:0007669"/>
    <property type="project" value="UniProtKB-KW"/>
</dbReference>
<feature type="domain" description="HTH hxlR-type" evidence="4">
    <location>
        <begin position="22"/>
        <end position="121"/>
    </location>
</feature>
<dbReference type="InterPro" id="IPR002577">
    <property type="entry name" value="HTH_HxlR"/>
</dbReference>
<dbReference type="OrthoDB" id="370168at2"/>
<dbReference type="SUPFAM" id="SSF46785">
    <property type="entry name" value="Winged helix' DNA-binding domain"/>
    <property type="match status" value="1"/>
</dbReference>